<sequence>MKKLLKKALIWFPILFVGSIIGLEAYTRNCNCVVPETAQIESLNFTIPICESDLEAYPLVYNAEQRQMIDEIIEQRNAGEPITKETYRAAMDALVYEASPELLGRANGVVCRGEVAFIRDSLPPQAKLYVARHEVEHLFQTSHENQEVAANIAAGKAYSVGLLSTIVASLIEAKSQLSWCCFLKSSWFIFKLYFLGIGG</sequence>
<proteinExistence type="predicted"/>
<dbReference type="EMBL" id="UOEU01000978">
    <property type="protein sequence ID" value="VAW42875.1"/>
    <property type="molecule type" value="Genomic_DNA"/>
</dbReference>
<reference evidence="1" key="1">
    <citation type="submission" date="2018-06" db="EMBL/GenBank/DDBJ databases">
        <authorList>
            <person name="Zhirakovskaya E."/>
        </authorList>
    </citation>
    <scope>NUCLEOTIDE SEQUENCE</scope>
</reference>
<accession>A0A3B0VH60</accession>
<name>A0A3B0VH60_9ZZZZ</name>
<dbReference type="AlphaFoldDB" id="A0A3B0VH60"/>
<organism evidence="1">
    <name type="scientific">hydrothermal vent metagenome</name>
    <dbReference type="NCBI Taxonomy" id="652676"/>
    <lineage>
        <taxon>unclassified sequences</taxon>
        <taxon>metagenomes</taxon>
        <taxon>ecological metagenomes</taxon>
    </lineage>
</organism>
<gene>
    <name evidence="1" type="ORF">MNBD_CHLOROFLEXI01-5351</name>
</gene>
<protein>
    <submittedName>
        <fullName evidence="1">Uncharacterized protein</fullName>
    </submittedName>
</protein>
<evidence type="ECO:0000313" key="1">
    <source>
        <dbReference type="EMBL" id="VAW42875.1"/>
    </source>
</evidence>